<evidence type="ECO:0000256" key="8">
    <source>
        <dbReference type="ARBA" id="ARBA00023136"/>
    </source>
</evidence>
<comment type="caution">
    <text evidence="12">The sequence shown here is derived from an EMBL/GenBank/DDBJ whole genome shotgun (WGS) entry which is preliminary data.</text>
</comment>
<comment type="function">
    <text evidence="1 11">Component of the spindle pole body (SPB) required for insertion of the nascent SPB into the nuclear envelope and for the proper execution of spindle pole body (SPB) duplication.</text>
</comment>
<dbReference type="EMBL" id="LLZZ01000120">
    <property type="protein sequence ID" value="KTB03331.1"/>
    <property type="molecule type" value="Genomic_DNA"/>
</dbReference>
<name>A0A0W0EA44_CANGB</name>
<keyword evidence="6 11" id="KW-1133">Transmembrane helix</keyword>
<dbReference type="GO" id="GO:0005737">
    <property type="term" value="C:cytoplasm"/>
    <property type="evidence" value="ECO:0007669"/>
    <property type="project" value="UniProtKB-UniRule"/>
</dbReference>
<dbReference type="GO" id="GO:0030474">
    <property type="term" value="P:spindle pole body duplication"/>
    <property type="evidence" value="ECO:0007669"/>
    <property type="project" value="InterPro"/>
</dbReference>
<dbReference type="AlphaFoldDB" id="A0A0W0EA44"/>
<evidence type="ECO:0000313" key="12">
    <source>
        <dbReference type="EMBL" id="KTB03331.1"/>
    </source>
</evidence>
<evidence type="ECO:0000256" key="10">
    <source>
        <dbReference type="ARBA" id="ARBA00023242"/>
    </source>
</evidence>
<keyword evidence="10 11" id="KW-0539">Nucleus</keyword>
<proteinExistence type="inferred from homology"/>
<dbReference type="InterPro" id="IPR031433">
    <property type="entry name" value="Mps2"/>
</dbReference>
<protein>
    <recommendedName>
        <fullName evidence="3 11">Monopolar spindle protein 2</fullName>
    </recommendedName>
</protein>
<evidence type="ECO:0000313" key="13">
    <source>
        <dbReference type="Proteomes" id="UP000054886"/>
    </source>
</evidence>
<dbReference type="VEuPathDB" id="FungiDB:GWK60_H03223"/>
<dbReference type="GO" id="GO:0005816">
    <property type="term" value="C:spindle pole body"/>
    <property type="evidence" value="ECO:0007669"/>
    <property type="project" value="UniProtKB-SubCell"/>
</dbReference>
<dbReference type="Pfam" id="PF17060">
    <property type="entry name" value="MPS2"/>
    <property type="match status" value="1"/>
</dbReference>
<evidence type="ECO:0000256" key="7">
    <source>
        <dbReference type="ARBA" id="ARBA00023054"/>
    </source>
</evidence>
<evidence type="ECO:0000256" key="4">
    <source>
        <dbReference type="ARBA" id="ARBA00022490"/>
    </source>
</evidence>
<comment type="similarity">
    <text evidence="2 11">Belongs to the MPS2 family.</text>
</comment>
<evidence type="ECO:0000256" key="11">
    <source>
        <dbReference type="RuleBase" id="RU362141"/>
    </source>
</evidence>
<feature type="coiled-coil region" evidence="11">
    <location>
        <begin position="171"/>
        <end position="260"/>
    </location>
</feature>
<evidence type="ECO:0000256" key="5">
    <source>
        <dbReference type="ARBA" id="ARBA00022692"/>
    </source>
</evidence>
<evidence type="ECO:0000256" key="9">
    <source>
        <dbReference type="ARBA" id="ARBA00023212"/>
    </source>
</evidence>
<dbReference type="VEuPathDB" id="FungiDB:CAGL0H03421g"/>
<evidence type="ECO:0000256" key="6">
    <source>
        <dbReference type="ARBA" id="ARBA00022989"/>
    </source>
</evidence>
<sequence>MSEVDVPKLLFERVWLQVDRDRDGFIYAKQMPSFITQCEQVIKDTVNTNKTDFHMTRFKNRLKLPLLPKLHMDLIDAFAKETPYYKIYKESFSDMLNKLTGNNFSTVINKIFEDCDGFPASFISALEVKADVKSSPRSKADSLGSPIKVDLLRNLKPQEEPETPRRINRKYKSLELQLESMKRELEDKEKTIMNNERNLTELRSTISKLKEKYDLLSEEYEQRHIHGGNNGTAIKHDVVIGELKSRLQEQNRLIRILQEQIQFDPQLKRETRVHDNKSKNNTFNGAIAYVIPFLLFIFVIRSLITKEDIGDATMALPWWERNNLASRLAWYFRDVFSNDSAKFLESDAYDKVFGIH</sequence>
<evidence type="ECO:0000256" key="1">
    <source>
        <dbReference type="ARBA" id="ARBA00003044"/>
    </source>
</evidence>
<dbReference type="GO" id="GO:0071988">
    <property type="term" value="P:protein localization to spindle pole body"/>
    <property type="evidence" value="ECO:0007669"/>
    <property type="project" value="InterPro"/>
</dbReference>
<feature type="transmembrane region" description="Helical" evidence="11">
    <location>
        <begin position="286"/>
        <end position="304"/>
    </location>
</feature>
<evidence type="ECO:0000256" key="2">
    <source>
        <dbReference type="ARBA" id="ARBA00008916"/>
    </source>
</evidence>
<comment type="subcellular location">
    <subcellularLocation>
        <location evidence="11">Cytoplasm</location>
        <location evidence="11">Cytoskeleton</location>
        <location evidence="11">Microtubule organizing center</location>
        <location evidence="11">Spindle pole body</location>
    </subcellularLocation>
    <subcellularLocation>
        <location evidence="11">Nucleus membrane</location>
        <topology evidence="11">Single-pass membrane protein</topology>
    </subcellularLocation>
</comment>
<reference evidence="12 13" key="1">
    <citation type="submission" date="2015-10" db="EMBL/GenBank/DDBJ databases">
        <title>Draft genomes sequences of Candida glabrata isolates 1A, 1B, 2A, 2B, 3A and 3B.</title>
        <authorList>
            <person name="Haavelsrud O.E."/>
            <person name="Gaustad P."/>
        </authorList>
    </citation>
    <scope>NUCLEOTIDE SEQUENCE [LARGE SCALE GENOMIC DNA]</scope>
    <source>
        <strain evidence="12">910700640</strain>
    </source>
</reference>
<dbReference type="VEuPathDB" id="FungiDB:GW608_H03201"/>
<gene>
    <name evidence="11" type="primary">MPS2</name>
    <name evidence="12" type="ORF">AO440_002039</name>
</gene>
<keyword evidence="8 11" id="KW-0472">Membrane</keyword>
<dbReference type="VEuPathDB" id="FungiDB:GVI51_H03201"/>
<organism evidence="12 13">
    <name type="scientific">Candida glabrata</name>
    <name type="common">Yeast</name>
    <name type="synonym">Torulopsis glabrata</name>
    <dbReference type="NCBI Taxonomy" id="5478"/>
    <lineage>
        <taxon>Eukaryota</taxon>
        <taxon>Fungi</taxon>
        <taxon>Dikarya</taxon>
        <taxon>Ascomycota</taxon>
        <taxon>Saccharomycotina</taxon>
        <taxon>Saccharomycetes</taxon>
        <taxon>Saccharomycetales</taxon>
        <taxon>Saccharomycetaceae</taxon>
        <taxon>Nakaseomyces</taxon>
    </lineage>
</organism>
<evidence type="ECO:0000256" key="3">
    <source>
        <dbReference type="ARBA" id="ARBA00015584"/>
    </source>
</evidence>
<dbReference type="Proteomes" id="UP000054886">
    <property type="component" value="Unassembled WGS sequence"/>
</dbReference>
<accession>A0A0W0EA44</accession>
<keyword evidence="5 11" id="KW-0812">Transmembrane</keyword>
<dbReference type="VEuPathDB" id="FungiDB:B1J91_H03421g"/>
<keyword evidence="7 11" id="KW-0175">Coiled coil</keyword>
<keyword evidence="4 11" id="KW-0963">Cytoplasm</keyword>
<keyword evidence="9 11" id="KW-0206">Cytoskeleton</keyword>
<dbReference type="GO" id="GO:0031965">
    <property type="term" value="C:nuclear membrane"/>
    <property type="evidence" value="ECO:0007669"/>
    <property type="project" value="UniProtKB-SubCell"/>
</dbReference>